<dbReference type="InterPro" id="IPR031127">
    <property type="entry name" value="E3_UB_ligase_RBR"/>
</dbReference>
<dbReference type="InterPro" id="IPR017907">
    <property type="entry name" value="Znf_RING_CS"/>
</dbReference>
<dbReference type="HOGENOM" id="CLU_022048_7_0_1"/>
<evidence type="ECO:0000256" key="1">
    <source>
        <dbReference type="ARBA" id="ARBA00001798"/>
    </source>
</evidence>
<dbReference type="STRING" id="1442368.A0A0D2GH12"/>
<dbReference type="SMART" id="SM00184">
    <property type="entry name" value="RING"/>
    <property type="match status" value="1"/>
</dbReference>
<organism evidence="13 14">
    <name type="scientific">Fonsecaea pedrosoi CBS 271.37</name>
    <dbReference type="NCBI Taxonomy" id="1442368"/>
    <lineage>
        <taxon>Eukaryota</taxon>
        <taxon>Fungi</taxon>
        <taxon>Dikarya</taxon>
        <taxon>Ascomycota</taxon>
        <taxon>Pezizomycotina</taxon>
        <taxon>Eurotiomycetes</taxon>
        <taxon>Chaetothyriomycetidae</taxon>
        <taxon>Chaetothyriales</taxon>
        <taxon>Herpotrichiellaceae</taxon>
        <taxon>Fonsecaea</taxon>
    </lineage>
</organism>
<reference evidence="13 14" key="1">
    <citation type="submission" date="2015-01" db="EMBL/GenBank/DDBJ databases">
        <title>The Genome Sequence of Fonsecaea pedrosoi CBS 271.37.</title>
        <authorList>
            <consortium name="The Broad Institute Genomics Platform"/>
            <person name="Cuomo C."/>
            <person name="de Hoog S."/>
            <person name="Gorbushina A."/>
            <person name="Stielow B."/>
            <person name="Teixiera M."/>
            <person name="Abouelleil A."/>
            <person name="Chapman S.B."/>
            <person name="Priest M."/>
            <person name="Young S.K."/>
            <person name="Wortman J."/>
            <person name="Nusbaum C."/>
            <person name="Birren B."/>
        </authorList>
    </citation>
    <scope>NUCLEOTIDE SEQUENCE [LARGE SCALE GENOMIC DNA]</scope>
    <source>
        <strain evidence="13 14">CBS 271.37</strain>
    </source>
</reference>
<dbReference type="PROSITE" id="PS51873">
    <property type="entry name" value="TRIAD"/>
    <property type="match status" value="1"/>
</dbReference>
<dbReference type="Gene3D" id="3.30.40.10">
    <property type="entry name" value="Zinc/RING finger domain, C3HC4 (zinc finger)"/>
    <property type="match status" value="1"/>
</dbReference>
<keyword evidence="6 9" id="KW-0863">Zinc-finger</keyword>
<gene>
    <name evidence="13" type="ORF">Z517_06688</name>
</gene>
<sequence length="340" mass="38252">MHECTAHFDDLDLETADLILKLQLQDVEELRTNSKDKNRDGELNDAQVALSLFEENIESMRSILFDRQMTQSITAAVRADAEAIADVIREEEVACEDHAHAHRLNGSCVTSEVHLQSSDLSKKILARLAGRYVSQDVGYELLKDTEPDKWREPDDHGQAESSIRGSAREHALRDPSTLRCVICLEVKKYFDVIEVPCGHGYCKPCLQDLVSRATKDESLFPPRCCQEPFEMNVVDIFLTKELRNQFEHAKVEFGTRDRTYCSLETCSAFVTSSNIEGDIVACGKCGTRTCTFCKKRAHDGHCPEDPGMQATLSLATESGWQQCYACHRLIELDVGCNHMT</sequence>
<dbReference type="GO" id="GO:0008270">
    <property type="term" value="F:zinc ion binding"/>
    <property type="evidence" value="ECO:0007669"/>
    <property type="project" value="UniProtKB-KW"/>
</dbReference>
<dbReference type="CDD" id="cd20335">
    <property type="entry name" value="BRcat_RBR"/>
    <property type="match status" value="1"/>
</dbReference>
<dbReference type="Proteomes" id="UP000053029">
    <property type="component" value="Unassembled WGS sequence"/>
</dbReference>
<keyword evidence="14" id="KW-1185">Reference proteome</keyword>
<dbReference type="InterPro" id="IPR044066">
    <property type="entry name" value="TRIAD_supradom"/>
</dbReference>
<evidence type="ECO:0000256" key="9">
    <source>
        <dbReference type="PROSITE-ProRule" id="PRU00175"/>
    </source>
</evidence>
<dbReference type="GeneID" id="25306178"/>
<dbReference type="OrthoDB" id="9977870at2759"/>
<dbReference type="SUPFAM" id="SSF57850">
    <property type="entry name" value="RING/U-box"/>
    <property type="match status" value="1"/>
</dbReference>
<evidence type="ECO:0000259" key="11">
    <source>
        <dbReference type="PROSITE" id="PS50089"/>
    </source>
</evidence>
<name>A0A0D2GH12_9EURO</name>
<feature type="region of interest" description="Disordered" evidence="10">
    <location>
        <begin position="144"/>
        <end position="168"/>
    </location>
</feature>
<evidence type="ECO:0000256" key="10">
    <source>
        <dbReference type="SAM" id="MobiDB-lite"/>
    </source>
</evidence>
<evidence type="ECO:0000313" key="13">
    <source>
        <dbReference type="EMBL" id="KIW80073.1"/>
    </source>
</evidence>
<evidence type="ECO:0000259" key="12">
    <source>
        <dbReference type="PROSITE" id="PS51873"/>
    </source>
</evidence>
<dbReference type="VEuPathDB" id="FungiDB:Z517_06688"/>
<evidence type="ECO:0000256" key="2">
    <source>
        <dbReference type="ARBA" id="ARBA00012251"/>
    </source>
</evidence>
<evidence type="ECO:0000256" key="7">
    <source>
        <dbReference type="ARBA" id="ARBA00022786"/>
    </source>
</evidence>
<keyword evidence="8" id="KW-0862">Zinc</keyword>
<dbReference type="PANTHER" id="PTHR11685">
    <property type="entry name" value="RBR FAMILY RING FINGER AND IBR DOMAIN-CONTAINING"/>
    <property type="match status" value="1"/>
</dbReference>
<proteinExistence type="predicted"/>
<evidence type="ECO:0000313" key="14">
    <source>
        <dbReference type="Proteomes" id="UP000053029"/>
    </source>
</evidence>
<dbReference type="Pfam" id="PF01485">
    <property type="entry name" value="IBR"/>
    <property type="match status" value="1"/>
</dbReference>
<keyword evidence="5" id="KW-0677">Repeat</keyword>
<dbReference type="GO" id="GO:0061630">
    <property type="term" value="F:ubiquitin protein ligase activity"/>
    <property type="evidence" value="ECO:0007669"/>
    <property type="project" value="UniProtKB-EC"/>
</dbReference>
<dbReference type="PROSITE" id="PS00518">
    <property type="entry name" value="ZF_RING_1"/>
    <property type="match status" value="1"/>
</dbReference>
<dbReference type="InterPro" id="IPR002867">
    <property type="entry name" value="IBR_dom"/>
</dbReference>
<keyword evidence="7" id="KW-0833">Ubl conjugation pathway</keyword>
<dbReference type="EC" id="2.3.2.31" evidence="2"/>
<dbReference type="Gene3D" id="1.20.120.1750">
    <property type="match status" value="1"/>
</dbReference>
<dbReference type="InterPro" id="IPR013083">
    <property type="entry name" value="Znf_RING/FYVE/PHD"/>
</dbReference>
<dbReference type="InterPro" id="IPR001841">
    <property type="entry name" value="Znf_RING"/>
</dbReference>
<feature type="domain" description="RING-type" evidence="11">
    <location>
        <begin position="180"/>
        <end position="224"/>
    </location>
</feature>
<keyword evidence="4" id="KW-0479">Metal-binding</keyword>
<comment type="catalytic activity">
    <reaction evidence="1">
        <text>[E2 ubiquitin-conjugating enzyme]-S-ubiquitinyl-L-cysteine + [acceptor protein]-L-lysine = [E2 ubiquitin-conjugating enzyme]-L-cysteine + [acceptor protein]-N(6)-ubiquitinyl-L-lysine.</text>
        <dbReference type="EC" id="2.3.2.31"/>
    </reaction>
</comment>
<dbReference type="AlphaFoldDB" id="A0A0D2GH12"/>
<protein>
    <recommendedName>
        <fullName evidence="2">RBR-type E3 ubiquitin transferase</fullName>
        <ecNumber evidence="2">2.3.2.31</ecNumber>
    </recommendedName>
</protein>
<accession>A0A0D2GH12</accession>
<dbReference type="GO" id="GO:0016567">
    <property type="term" value="P:protein ubiquitination"/>
    <property type="evidence" value="ECO:0007669"/>
    <property type="project" value="InterPro"/>
</dbReference>
<feature type="domain" description="RING-type" evidence="12">
    <location>
        <begin position="176"/>
        <end position="340"/>
    </location>
</feature>
<feature type="compositionally biased region" description="Basic and acidic residues" evidence="10">
    <location>
        <begin position="144"/>
        <end position="158"/>
    </location>
</feature>
<evidence type="ECO:0000256" key="3">
    <source>
        <dbReference type="ARBA" id="ARBA00022679"/>
    </source>
</evidence>
<evidence type="ECO:0000256" key="4">
    <source>
        <dbReference type="ARBA" id="ARBA00022723"/>
    </source>
</evidence>
<dbReference type="PROSITE" id="PS50089">
    <property type="entry name" value="ZF_RING_2"/>
    <property type="match status" value="1"/>
</dbReference>
<dbReference type="EMBL" id="KN846972">
    <property type="protein sequence ID" value="KIW80073.1"/>
    <property type="molecule type" value="Genomic_DNA"/>
</dbReference>
<dbReference type="RefSeq" id="XP_013283881.1">
    <property type="nucleotide sequence ID" value="XM_013428427.1"/>
</dbReference>
<evidence type="ECO:0000256" key="5">
    <source>
        <dbReference type="ARBA" id="ARBA00022737"/>
    </source>
</evidence>
<keyword evidence="3" id="KW-0808">Transferase</keyword>
<evidence type="ECO:0000256" key="6">
    <source>
        <dbReference type="ARBA" id="ARBA00022771"/>
    </source>
</evidence>
<evidence type="ECO:0000256" key="8">
    <source>
        <dbReference type="ARBA" id="ARBA00022833"/>
    </source>
</evidence>